<dbReference type="GO" id="GO:0003700">
    <property type="term" value="F:DNA-binding transcription factor activity"/>
    <property type="evidence" value="ECO:0007669"/>
    <property type="project" value="InterPro"/>
</dbReference>
<dbReference type="Pfam" id="PF07729">
    <property type="entry name" value="FCD"/>
    <property type="match status" value="1"/>
</dbReference>
<evidence type="ECO:0000256" key="3">
    <source>
        <dbReference type="ARBA" id="ARBA00023163"/>
    </source>
</evidence>
<keyword evidence="2 5" id="KW-0238">DNA-binding</keyword>
<evidence type="ECO:0000256" key="1">
    <source>
        <dbReference type="ARBA" id="ARBA00023015"/>
    </source>
</evidence>
<proteinExistence type="predicted"/>
<dbReference type="InterPro" id="IPR036388">
    <property type="entry name" value="WH-like_DNA-bd_sf"/>
</dbReference>
<gene>
    <name evidence="5" type="ORF">SAMN04488092_10966</name>
</gene>
<dbReference type="GO" id="GO:0003677">
    <property type="term" value="F:DNA binding"/>
    <property type="evidence" value="ECO:0007669"/>
    <property type="project" value="UniProtKB-KW"/>
</dbReference>
<dbReference type="Pfam" id="PF00392">
    <property type="entry name" value="GntR"/>
    <property type="match status" value="1"/>
</dbReference>
<dbReference type="EMBL" id="FOEP01000009">
    <property type="protein sequence ID" value="SEQ60050.1"/>
    <property type="molecule type" value="Genomic_DNA"/>
</dbReference>
<dbReference type="AlphaFoldDB" id="A0A1H9HCH0"/>
<dbReference type="Proteomes" id="UP000198634">
    <property type="component" value="Unassembled WGS sequence"/>
</dbReference>
<dbReference type="SUPFAM" id="SSF48008">
    <property type="entry name" value="GntR ligand-binding domain-like"/>
    <property type="match status" value="1"/>
</dbReference>
<dbReference type="STRING" id="657014.SAMN04488092_10966"/>
<dbReference type="InterPro" id="IPR000524">
    <property type="entry name" value="Tscrpt_reg_HTH_GntR"/>
</dbReference>
<keyword evidence="1" id="KW-0805">Transcription regulation</keyword>
<dbReference type="Gene3D" id="1.10.10.10">
    <property type="entry name" value="Winged helix-like DNA-binding domain superfamily/Winged helix DNA-binding domain"/>
    <property type="match status" value="1"/>
</dbReference>
<dbReference type="InterPro" id="IPR008920">
    <property type="entry name" value="TF_FadR/GntR_C"/>
</dbReference>
<organism evidence="5 6">
    <name type="scientific">Thalassovita taeanensis</name>
    <dbReference type="NCBI Taxonomy" id="657014"/>
    <lineage>
        <taxon>Bacteria</taxon>
        <taxon>Pseudomonadati</taxon>
        <taxon>Pseudomonadota</taxon>
        <taxon>Alphaproteobacteria</taxon>
        <taxon>Rhodobacterales</taxon>
        <taxon>Roseobacteraceae</taxon>
        <taxon>Thalassovita</taxon>
    </lineage>
</organism>
<evidence type="ECO:0000259" key="4">
    <source>
        <dbReference type="PROSITE" id="PS50949"/>
    </source>
</evidence>
<keyword evidence="3" id="KW-0804">Transcription</keyword>
<name>A0A1H9HCH0_9RHOB</name>
<dbReference type="SUPFAM" id="SSF46785">
    <property type="entry name" value="Winged helix' DNA-binding domain"/>
    <property type="match status" value="1"/>
</dbReference>
<dbReference type="InterPro" id="IPR036390">
    <property type="entry name" value="WH_DNA-bd_sf"/>
</dbReference>
<accession>A0A1H9HCH0</accession>
<dbReference type="Gene3D" id="1.20.120.530">
    <property type="entry name" value="GntR ligand-binding domain-like"/>
    <property type="match status" value="1"/>
</dbReference>
<evidence type="ECO:0000256" key="2">
    <source>
        <dbReference type="ARBA" id="ARBA00023125"/>
    </source>
</evidence>
<evidence type="ECO:0000313" key="5">
    <source>
        <dbReference type="EMBL" id="SEQ60050.1"/>
    </source>
</evidence>
<dbReference type="SMART" id="SM00895">
    <property type="entry name" value="FCD"/>
    <property type="match status" value="1"/>
</dbReference>
<keyword evidence="6" id="KW-1185">Reference proteome</keyword>
<reference evidence="5 6" key="1">
    <citation type="submission" date="2016-10" db="EMBL/GenBank/DDBJ databases">
        <authorList>
            <person name="de Groot N.N."/>
        </authorList>
    </citation>
    <scope>NUCLEOTIDE SEQUENCE [LARGE SCALE GENOMIC DNA]</scope>
    <source>
        <strain evidence="5 6">DSM 22007</strain>
    </source>
</reference>
<feature type="domain" description="HTH gntR-type" evidence="4">
    <location>
        <begin position="27"/>
        <end position="94"/>
    </location>
</feature>
<protein>
    <submittedName>
        <fullName evidence="5">DNA-binding transcriptional regulator, GntR family</fullName>
    </submittedName>
</protein>
<dbReference type="SMART" id="SM00345">
    <property type="entry name" value="HTH_GNTR"/>
    <property type="match status" value="1"/>
</dbReference>
<dbReference type="PANTHER" id="PTHR43537:SF20">
    <property type="entry name" value="HTH-TYPE TRANSCRIPTIONAL REPRESSOR GLAR"/>
    <property type="match status" value="1"/>
</dbReference>
<dbReference type="InterPro" id="IPR011711">
    <property type="entry name" value="GntR_C"/>
</dbReference>
<dbReference type="PANTHER" id="PTHR43537">
    <property type="entry name" value="TRANSCRIPTIONAL REGULATOR, GNTR FAMILY"/>
    <property type="match status" value="1"/>
</dbReference>
<dbReference type="PROSITE" id="PS50949">
    <property type="entry name" value="HTH_GNTR"/>
    <property type="match status" value="1"/>
</dbReference>
<evidence type="ECO:0000313" key="6">
    <source>
        <dbReference type="Proteomes" id="UP000198634"/>
    </source>
</evidence>
<sequence>MLTVSPNSPNGYVINKRVSNGVTMTASTQSDTVFQAVRGEILGCQLMPSQKIKIGQITDKYDVSPGAAREALSRLVAEGMVIALPQRGFSVAPISRKELNDLTDARVLIETQCLTLAMEHGDIEWESAIVSAHYKLNLAPESIASPSPQLNPKWSQAHTQFHAALVASCNNDCLLELREVLYARSERYRHWSVSLSGNPARDRDTGKEHTELMDAVLKRDVARACTLAAAHFRRTSSDLIRISDALNREIS</sequence>